<accession>A0ABQ3X8M5</accession>
<evidence type="ECO:0000259" key="3">
    <source>
        <dbReference type="Pfam" id="PF13087"/>
    </source>
</evidence>
<proteinExistence type="predicted"/>
<dbReference type="EMBL" id="BOMG01000042">
    <property type="protein sequence ID" value="GID54864.1"/>
    <property type="molecule type" value="Genomic_DNA"/>
</dbReference>
<dbReference type="PANTHER" id="PTHR10887:SF495">
    <property type="entry name" value="HELICASE SENATAXIN ISOFORM X1-RELATED"/>
    <property type="match status" value="1"/>
</dbReference>
<name>A0ABQ3X8M5_9ACTN</name>
<feature type="domain" description="DNA2/NAM7 helicase-like C-terminal" evidence="3">
    <location>
        <begin position="1380"/>
        <end position="1574"/>
    </location>
</feature>
<evidence type="ECO:0000259" key="2">
    <source>
        <dbReference type="Pfam" id="PF13086"/>
    </source>
</evidence>
<dbReference type="InterPro" id="IPR047187">
    <property type="entry name" value="SF1_C_Upf1"/>
</dbReference>
<feature type="region of interest" description="Disordered" evidence="1">
    <location>
        <begin position="338"/>
        <end position="363"/>
    </location>
</feature>
<keyword evidence="4" id="KW-0347">Helicase</keyword>
<dbReference type="PANTHER" id="PTHR10887">
    <property type="entry name" value="DNA2/NAM7 HELICASE FAMILY"/>
    <property type="match status" value="1"/>
</dbReference>
<feature type="domain" description="DNA2/NAM7 helicase helicase" evidence="2">
    <location>
        <begin position="1304"/>
        <end position="1357"/>
    </location>
</feature>
<feature type="domain" description="DNA2/NAM7 helicase helicase" evidence="2">
    <location>
        <begin position="683"/>
        <end position="771"/>
    </location>
</feature>
<dbReference type="InterPro" id="IPR045055">
    <property type="entry name" value="DNA2/NAM7-like"/>
</dbReference>
<keyword evidence="4" id="KW-0067">ATP-binding</keyword>
<evidence type="ECO:0000313" key="5">
    <source>
        <dbReference type="Proteomes" id="UP000612282"/>
    </source>
</evidence>
<dbReference type="InterPro" id="IPR025103">
    <property type="entry name" value="DUF4011"/>
</dbReference>
<comment type="caution">
    <text evidence="4">The sequence shown here is derived from an EMBL/GenBank/DDBJ whole genome shotgun (WGS) entry which is preliminary data.</text>
</comment>
<dbReference type="Pfam" id="PF13086">
    <property type="entry name" value="AAA_11"/>
    <property type="match status" value="2"/>
</dbReference>
<keyword evidence="4" id="KW-0547">Nucleotide-binding</keyword>
<reference evidence="4 5" key="1">
    <citation type="submission" date="2021-01" db="EMBL/GenBank/DDBJ databases">
        <title>Whole genome shotgun sequence of Actinoplanes couchii NBRC 106145.</title>
        <authorList>
            <person name="Komaki H."/>
            <person name="Tamura T."/>
        </authorList>
    </citation>
    <scope>NUCLEOTIDE SEQUENCE [LARGE SCALE GENOMIC DNA]</scope>
    <source>
        <strain evidence="4 5">NBRC 106145</strain>
    </source>
</reference>
<dbReference type="InterPro" id="IPR041679">
    <property type="entry name" value="DNA2/NAM7-like_C"/>
</dbReference>
<dbReference type="CDD" id="cd18808">
    <property type="entry name" value="SF1_C_Upf1"/>
    <property type="match status" value="1"/>
</dbReference>
<dbReference type="Proteomes" id="UP000612282">
    <property type="component" value="Unassembled WGS sequence"/>
</dbReference>
<dbReference type="RefSeq" id="WP_203796023.1">
    <property type="nucleotide sequence ID" value="NZ_BAAAQE010000036.1"/>
</dbReference>
<keyword evidence="4" id="KW-0378">Hydrolase</keyword>
<evidence type="ECO:0000256" key="1">
    <source>
        <dbReference type="SAM" id="MobiDB-lite"/>
    </source>
</evidence>
<evidence type="ECO:0000313" key="4">
    <source>
        <dbReference type="EMBL" id="GID54864.1"/>
    </source>
</evidence>
<keyword evidence="5" id="KW-1185">Reference proteome</keyword>
<gene>
    <name evidence="4" type="ORF">Aco03nite_032680</name>
</gene>
<dbReference type="GO" id="GO:0004386">
    <property type="term" value="F:helicase activity"/>
    <property type="evidence" value="ECO:0007669"/>
    <property type="project" value="UniProtKB-KW"/>
</dbReference>
<organism evidence="4 5">
    <name type="scientific">Actinoplanes couchii</name>
    <dbReference type="NCBI Taxonomy" id="403638"/>
    <lineage>
        <taxon>Bacteria</taxon>
        <taxon>Bacillati</taxon>
        <taxon>Actinomycetota</taxon>
        <taxon>Actinomycetes</taxon>
        <taxon>Micromonosporales</taxon>
        <taxon>Micromonosporaceae</taxon>
        <taxon>Actinoplanes</taxon>
    </lineage>
</organism>
<dbReference type="Gene3D" id="3.40.50.300">
    <property type="entry name" value="P-loop containing nucleotide triphosphate hydrolases"/>
    <property type="match status" value="3"/>
</dbReference>
<dbReference type="SUPFAM" id="SSF52540">
    <property type="entry name" value="P-loop containing nucleoside triphosphate hydrolases"/>
    <property type="match status" value="1"/>
</dbReference>
<dbReference type="Pfam" id="PF13195">
    <property type="entry name" value="DUF4011"/>
    <property type="match status" value="1"/>
</dbReference>
<sequence>MNSDVFEPVKLEAHWLKVQLHLQPAINLALVHNRVPPVRRLRIDNRGPDAIEGLEVSLAIDGPDGALCEPWRDGVPTMRGWKTWGDFTSFGPDVAVLRGTNEAFPVEYRLTVARRGHPDLLASIPSLVLAHDEWFNSPLLFDTLAAFVQPNTAAVDAVLRTAAQIMVDTTGSGSMDGYQSGPGRAANIAGAIYEALRQSGIHYRQSAASFEKSGQKIRTTAAVLEGRLGNCVDLSVTYAACLEQAGLRPLIWLLDGHAIAGFLTVEGHLPTAVITEANLLISMVESGRAVPVELTAVGPGTNSLDFPAAVQAGLGHFRDGRSALHGVVDIHQAHRNGVRPLPSRESMSSPQIPEAGAVPSGQGSIELPPGAARVWVEDRAADEELPEEQDDSPLRIQQWKRALLDLSLRNPLLSLPTRGKGLGLHVAAGGLALLDDLIHAGKRLEVVPQDQISHLDELAGARRAMNLDADVVTQLLRDDHRIFGAVDEKRYRTVMRGLQRDARTMEQETGGNYLYLTIGTLVHPKARGGEAHAPLFLLPVRIEGGTGRLAYHLVVDGSQVASANQCLVEWLRVRHGVQIAELERPIRDEHGLDIPKTLAAIREHLVLNRLNYRIDEIASLRLLQFSTVQLWRDLRDHWPVFMANPVVRHLVESTGATFDDPLGDPADLTVDESRLHLPIPADGSQMQAIVTAERGYSFVLEGPPGTGKSQTITNLIATAITRGRSVLFVAEKQAALEVVKSRLASIGLAPFTLDLHGRTQSMNAIREQLYQSLEQADRGDATTWTAVESAYRAKLSALARYPERLHTRSSAGWTAWSAFEAVLVYGEGPTAVIPAGFLDVAAPDRERVERNLEDFVAVAQSTQLRYGHPWALSGLRGVDGLDQTALHTIAGDLEKARAHVMSRPELAACIKRLAEPGALTTFQPAARLTAAGRLPDRVATQRAREPGWDGQVAQLGADLQQFRRDHEDELRDFQLGLLSAPELTEWLDEAHRAAKRFLGKRKALQRVADHLTPLTRTGVAVEADQVVPVITRLLQVVERVGLLRTRAGVLDGLRLPSDWPVEASDAAEQLSAARQDVVIGRALSQEHPDVWSLLVADSGPEIARLLECVLTTWTAWRAALHSRQVEFGFWAGETGWFEAWQRDGATWQADLGRDGLLAPQRWAAVLANTDPLTRAGLGAFRDQLLRAEIPADAAEDAYRRGVAATALTGRLRAGHLDYFDPDVHDNEISQFQKTAAELRAALPDHLPSLLVERRPFHPGERRGGVADLAAELRRKRGGKSFRELFTANSEVILTLTPCVLVSPASAATFLAPDAARFDIVIFDEASQIRVPEAIGAMGRGRSAVIVGDSRQMPPTSIMQASGGDDEHTAEDEPIPEDLDSILSEAVESGLPQRWLTWHYRSHDESLIAFSNRYYYDNKLSSMPSPGVAETAGVQWRRVNGRYDRGASRTNDVEAREIVMEISRRLRAPTTRASSIGVVTFNLPQRDLILNMLEETTDPLIRDRMSDGRPEPIFVKNLENVQGDERDVILFSLAFSTDPGTGRLPLNLGPLSQSGGERRFNVAITRARRQVVLFASFDPSDIDLARTSSVGTHHLRAYCEMAAAGVETLGDLSSTRRHNRDRIREEVSAAIEQRGFEVTTCHGLSDFTVDIAVRAVGAARWQVAVMLDGPQWGLRPTVADRDDAPALLNTIMGWPEVVRFWLPAWIRDRSRVLDAVAAAVERAVTEGDCPVVHASPEYLLHPEEGRDETEIPLPDEAEFRTDPLMPAWDEKSTVGLVVSGSGCSDFVPYAPTPLGQRGDIDLIDSSPAIRAAVRSAIEQVVEAEGPVEQQRLARLVLARYGFTKAHADRRAAVLALAQPELFRNSAAGVFVWPPDLDAESWRGYRRTNLSSDRAFEDIAPEEIANAAYSALAARPDLGESDLLRSTLELLGYRRMTEKIDRLLRHGLEVGQRTGALARDRDGSYYVEASRSV</sequence>
<dbReference type="Pfam" id="PF13087">
    <property type="entry name" value="AAA_12"/>
    <property type="match status" value="1"/>
</dbReference>
<dbReference type="InterPro" id="IPR041677">
    <property type="entry name" value="DNA2/NAM7_AAA_11"/>
</dbReference>
<protein>
    <submittedName>
        <fullName evidence="4">DNA helicase</fullName>
    </submittedName>
</protein>
<dbReference type="InterPro" id="IPR027417">
    <property type="entry name" value="P-loop_NTPase"/>
</dbReference>